<evidence type="ECO:0000256" key="1">
    <source>
        <dbReference type="ARBA" id="ARBA00023015"/>
    </source>
</evidence>
<dbReference type="RefSeq" id="WP_076321745.1">
    <property type="nucleotide sequence ID" value="NZ_MRTF01000002.1"/>
</dbReference>
<dbReference type="InterPro" id="IPR001647">
    <property type="entry name" value="HTH_TetR"/>
</dbReference>
<dbReference type="PRINTS" id="PR00455">
    <property type="entry name" value="HTHTETR"/>
</dbReference>
<comment type="caution">
    <text evidence="6">The sequence shown here is derived from an EMBL/GenBank/DDBJ whole genome shotgun (WGS) entry which is preliminary data.</text>
</comment>
<dbReference type="PANTHER" id="PTHR47506">
    <property type="entry name" value="TRANSCRIPTIONAL REGULATORY PROTEIN"/>
    <property type="match status" value="1"/>
</dbReference>
<dbReference type="EMBL" id="MRTF01000002">
    <property type="protein sequence ID" value="OME94925.1"/>
    <property type="molecule type" value="Genomic_DNA"/>
</dbReference>
<sequence>MTTNGRPREFKKEAVIDAATDVFWSKGYEASSTQELCAKTGLGKGSLYNAFGSKNELFEQVLQRYNDEGLEISREILGRSIPVKDRLRALFEWAIGMDFSDPNHRGCMAVNISMERAGRDPMVERIFGQYIYDLEEDLISVMEEAIQSGEIPAERSAKQLASLFLSSYYGLRVMNSATMNRELADRIVESTLDVIF</sequence>
<keyword evidence="3" id="KW-0804">Transcription</keyword>
<dbReference type="Pfam" id="PF00440">
    <property type="entry name" value="TetR_N"/>
    <property type="match status" value="1"/>
</dbReference>
<dbReference type="SUPFAM" id="SSF46689">
    <property type="entry name" value="Homeodomain-like"/>
    <property type="match status" value="1"/>
</dbReference>
<feature type="DNA-binding region" description="H-T-H motif" evidence="4">
    <location>
        <begin position="32"/>
        <end position="51"/>
    </location>
</feature>
<evidence type="ECO:0000313" key="6">
    <source>
        <dbReference type="EMBL" id="OME94925.1"/>
    </source>
</evidence>
<dbReference type="Proteomes" id="UP000187074">
    <property type="component" value="Unassembled WGS sequence"/>
</dbReference>
<evidence type="ECO:0000256" key="4">
    <source>
        <dbReference type="PROSITE-ProRule" id="PRU00335"/>
    </source>
</evidence>
<evidence type="ECO:0000256" key="2">
    <source>
        <dbReference type="ARBA" id="ARBA00023125"/>
    </source>
</evidence>
<evidence type="ECO:0000259" key="5">
    <source>
        <dbReference type="PROSITE" id="PS50977"/>
    </source>
</evidence>
<protein>
    <submittedName>
        <fullName evidence="6">TetR family transcriptional regulator</fullName>
    </submittedName>
</protein>
<evidence type="ECO:0000256" key="3">
    <source>
        <dbReference type="ARBA" id="ARBA00023163"/>
    </source>
</evidence>
<dbReference type="PANTHER" id="PTHR47506:SF1">
    <property type="entry name" value="HTH-TYPE TRANSCRIPTIONAL REGULATOR YJDC"/>
    <property type="match status" value="1"/>
</dbReference>
<dbReference type="STRING" id="1401.BK123_07460"/>
<keyword evidence="2 4" id="KW-0238">DNA-binding</keyword>
<keyword evidence="1" id="KW-0805">Transcription regulation</keyword>
<dbReference type="InterPro" id="IPR011075">
    <property type="entry name" value="TetR_C"/>
</dbReference>
<dbReference type="OrthoDB" id="113732at2"/>
<organism evidence="6 7">
    <name type="scientific">Paenibacillus lautus</name>
    <name type="common">Bacillus lautus</name>
    <dbReference type="NCBI Taxonomy" id="1401"/>
    <lineage>
        <taxon>Bacteria</taxon>
        <taxon>Bacillati</taxon>
        <taxon>Bacillota</taxon>
        <taxon>Bacilli</taxon>
        <taxon>Bacillales</taxon>
        <taxon>Paenibacillaceae</taxon>
        <taxon>Paenibacillus</taxon>
    </lineage>
</organism>
<gene>
    <name evidence="6" type="ORF">BK123_07460</name>
</gene>
<name>A0A1R1B5R7_PAELA</name>
<dbReference type="PROSITE" id="PS50977">
    <property type="entry name" value="HTH_TETR_2"/>
    <property type="match status" value="1"/>
</dbReference>
<evidence type="ECO:0000313" key="7">
    <source>
        <dbReference type="Proteomes" id="UP000187074"/>
    </source>
</evidence>
<accession>A0A1R1B5R7</accession>
<dbReference type="Gene3D" id="1.10.10.60">
    <property type="entry name" value="Homeodomain-like"/>
    <property type="match status" value="1"/>
</dbReference>
<dbReference type="Pfam" id="PF16925">
    <property type="entry name" value="TetR_C_13"/>
    <property type="match status" value="1"/>
</dbReference>
<feature type="domain" description="HTH tetR-type" evidence="5">
    <location>
        <begin position="9"/>
        <end position="69"/>
    </location>
</feature>
<dbReference type="Gene3D" id="1.10.357.10">
    <property type="entry name" value="Tetracycline Repressor, domain 2"/>
    <property type="match status" value="1"/>
</dbReference>
<dbReference type="GO" id="GO:0003677">
    <property type="term" value="F:DNA binding"/>
    <property type="evidence" value="ECO:0007669"/>
    <property type="project" value="UniProtKB-UniRule"/>
</dbReference>
<dbReference type="AlphaFoldDB" id="A0A1R1B5R7"/>
<dbReference type="SUPFAM" id="SSF48498">
    <property type="entry name" value="Tetracyclin repressor-like, C-terminal domain"/>
    <property type="match status" value="1"/>
</dbReference>
<dbReference type="InterPro" id="IPR023772">
    <property type="entry name" value="DNA-bd_HTH_TetR-type_CS"/>
</dbReference>
<dbReference type="InterPro" id="IPR009057">
    <property type="entry name" value="Homeodomain-like_sf"/>
</dbReference>
<dbReference type="PROSITE" id="PS01081">
    <property type="entry name" value="HTH_TETR_1"/>
    <property type="match status" value="1"/>
</dbReference>
<reference evidence="6 7" key="1">
    <citation type="submission" date="2016-11" db="EMBL/GenBank/DDBJ databases">
        <title>Paenibacillus species isolates.</title>
        <authorList>
            <person name="Beno S.M."/>
        </authorList>
    </citation>
    <scope>NUCLEOTIDE SEQUENCE [LARGE SCALE GENOMIC DNA]</scope>
    <source>
        <strain evidence="6 7">FSL F4-0100</strain>
    </source>
</reference>
<proteinExistence type="predicted"/>
<dbReference type="InterPro" id="IPR036271">
    <property type="entry name" value="Tet_transcr_reg_TetR-rel_C_sf"/>
</dbReference>